<evidence type="ECO:0000259" key="3">
    <source>
        <dbReference type="Pfam" id="PF03364"/>
    </source>
</evidence>
<dbReference type="SUPFAM" id="SSF55961">
    <property type="entry name" value="Bet v1-like"/>
    <property type="match status" value="1"/>
</dbReference>
<proteinExistence type="inferred from homology"/>
<dbReference type="InterPro" id="IPR005031">
    <property type="entry name" value="COQ10_START"/>
</dbReference>
<keyword evidence="7" id="KW-1185">Reference proteome</keyword>
<dbReference type="AlphaFoldDB" id="A0A377Q6J5"/>
<feature type="domain" description="Coenzyme Q-binding protein COQ10 START" evidence="3">
    <location>
        <begin position="53"/>
        <end position="193"/>
    </location>
</feature>
<evidence type="ECO:0000313" key="5">
    <source>
        <dbReference type="EMBL" id="TCU87120.1"/>
    </source>
</evidence>
<feature type="signal peptide" evidence="2">
    <location>
        <begin position="1"/>
        <end position="19"/>
    </location>
</feature>
<dbReference type="Proteomes" id="UP000255108">
    <property type="component" value="Unassembled WGS sequence"/>
</dbReference>
<gene>
    <name evidence="5" type="ORF">EV682_105245</name>
    <name evidence="4" type="ORF">NCTC11159_01516</name>
</gene>
<evidence type="ECO:0000256" key="2">
    <source>
        <dbReference type="SAM" id="SignalP"/>
    </source>
</evidence>
<dbReference type="Proteomes" id="UP000295794">
    <property type="component" value="Unassembled WGS sequence"/>
</dbReference>
<name>A0A377Q6J5_9NEIS</name>
<dbReference type="Pfam" id="PF03364">
    <property type="entry name" value="Polyketide_cyc"/>
    <property type="match status" value="1"/>
</dbReference>
<evidence type="ECO:0000313" key="4">
    <source>
        <dbReference type="EMBL" id="STQ90452.1"/>
    </source>
</evidence>
<protein>
    <submittedName>
        <fullName evidence="5">Polyketide cyclase/dehydrase/lipid transport protein</fullName>
    </submittedName>
</protein>
<sequence length="197" mass="21491">MRHKLLLSVLLALPLTAGAAQGIDMNALTDQVRMLDQSKADQAGKTFLAATLMNASVQKVCAVIQNYADYPSFMPNVAKVKVATAGDDSPVLDMTLHLPLGKVKKYRLKMTPKQGAQQCQLSWKMLPWDGLKTDETIADTSGYWLITPSAANPAKTVVKYFVFTDPGPVPMGLGWIVDSLSKDSIPKMLDALRNKLK</sequence>
<dbReference type="RefSeq" id="WP_115226771.1">
    <property type="nucleotide sequence ID" value="NZ_CAWOLO010000005.1"/>
</dbReference>
<reference evidence="4 6" key="1">
    <citation type="submission" date="2018-06" db="EMBL/GenBank/DDBJ databases">
        <authorList>
            <consortium name="Pathogen Informatics"/>
            <person name="Doyle S."/>
        </authorList>
    </citation>
    <scope>NUCLEOTIDE SEQUENCE [LARGE SCALE GENOMIC DNA]</scope>
    <source>
        <strain evidence="4 6">NCTC11159</strain>
    </source>
</reference>
<feature type="chain" id="PRO_5016961553" evidence="2">
    <location>
        <begin position="20"/>
        <end position="197"/>
    </location>
</feature>
<dbReference type="EMBL" id="SMBT01000005">
    <property type="protein sequence ID" value="TCU87120.1"/>
    <property type="molecule type" value="Genomic_DNA"/>
</dbReference>
<dbReference type="Gene3D" id="3.30.530.20">
    <property type="match status" value="1"/>
</dbReference>
<evidence type="ECO:0000256" key="1">
    <source>
        <dbReference type="ARBA" id="ARBA00008918"/>
    </source>
</evidence>
<evidence type="ECO:0000313" key="7">
    <source>
        <dbReference type="Proteomes" id="UP000295794"/>
    </source>
</evidence>
<dbReference type="EMBL" id="UGHR01000001">
    <property type="protein sequence ID" value="STQ90452.1"/>
    <property type="molecule type" value="Genomic_DNA"/>
</dbReference>
<reference evidence="5 7" key="2">
    <citation type="submission" date="2019-03" db="EMBL/GenBank/DDBJ databases">
        <title>Genomic Encyclopedia of Type Strains, Phase IV (KMG-IV): sequencing the most valuable type-strain genomes for metagenomic binning, comparative biology and taxonomic classification.</title>
        <authorList>
            <person name="Goeker M."/>
        </authorList>
    </citation>
    <scope>NUCLEOTIDE SEQUENCE [LARGE SCALE GENOMIC DNA]</scope>
    <source>
        <strain evidence="5 7">DSM 3764</strain>
    </source>
</reference>
<accession>A0A377Q6J5</accession>
<dbReference type="InterPro" id="IPR023393">
    <property type="entry name" value="START-like_dom_sf"/>
</dbReference>
<comment type="similarity">
    <text evidence="1">Belongs to the ribosome association toxin RatA family.</text>
</comment>
<evidence type="ECO:0000313" key="6">
    <source>
        <dbReference type="Proteomes" id="UP000255108"/>
    </source>
</evidence>
<dbReference type="OrthoDB" id="8704180at2"/>
<organism evidence="4 6">
    <name type="scientific">Iodobacter fluviatilis</name>
    <dbReference type="NCBI Taxonomy" id="537"/>
    <lineage>
        <taxon>Bacteria</taxon>
        <taxon>Pseudomonadati</taxon>
        <taxon>Pseudomonadota</taxon>
        <taxon>Betaproteobacteria</taxon>
        <taxon>Neisseriales</taxon>
        <taxon>Chitinibacteraceae</taxon>
        <taxon>Iodobacter</taxon>
    </lineage>
</organism>
<keyword evidence="2" id="KW-0732">Signal</keyword>